<feature type="region of interest" description="Disordered" evidence="1">
    <location>
        <begin position="1384"/>
        <end position="1413"/>
    </location>
</feature>
<dbReference type="EMBL" id="CAJPEX010002039">
    <property type="protein sequence ID" value="CAG0920399.1"/>
    <property type="molecule type" value="Genomic_DNA"/>
</dbReference>
<dbReference type="EMBL" id="OA884076">
    <property type="protein sequence ID" value="CAD7280247.1"/>
    <property type="molecule type" value="Genomic_DNA"/>
</dbReference>
<feature type="compositionally biased region" description="Basic residues" evidence="1">
    <location>
        <begin position="1465"/>
        <end position="1476"/>
    </location>
</feature>
<sequence>MATKSAENYLADLRRSVEDRSKRTCGPPASKWYSQLFYPIHVCFQKQGFNSMSQTWVHVAKEILQLVSNFLDVGGRELFSVCRFWLSLCGQEIRACCENVENTVTTQFENCLEFAGVVIRIMVKLSGHASKPDVAELSSKILMILTTQKASPQAVLNYVKDILTAFGDVEQTEDLSPWLNLFGSALVAIASPLRSHEHVACAVEAGRRLELPEDIVKYAICFGDLIETLRGTQCNASGIYDIKALSASVQALLEDEAVAKVTRTLLLCYRFKISTVADELQRAKSADSGVAHGSLLFEVITKKSFIDLIETFPVILSLSSRILAIENFNSLEVSSDPVILLGVIQVCTLNFWLSACARREKLEACSNQKLLATSALEIWKNLSQHAMLYDCWRGPGVDNQKKLKFLESTLKRIRVLAHYIGQTLADLQDFAKLFSLLQDLCFWYFLPTGESSKSLQTVLNGDPESLMRTVFMSFVGLLNSKPSKKDIGLGFQLFFEVLKLFVSQRNASASFGSRKSLSKCFEYLAKIWYKLVHASEAEACLKEMLVNKPEDAVSSLSWHADRLVGLDSVLREISFTCFLSDLENCMTNNWRKQWCRKELLTFVFERGALMSKNNSDLVGYGTLSARTAQAIFFTPGDLVLQGLLEKNVVPALKKALPHLLNFASPKSLSVYDSEARKLETELRLTVAEIEVALWMSEQVMAINRIRQEVGWKNALHFAYDCDLAEHGDDSDEIANKITSCLALRYGHQLDSAKHLVSALENLKLCDIEKTNADSRAIHLLKLLASLFGMFGMLREETEAHEWLAKIFKVHSVNSFEASIIKMQTSTDGKFNWEPIDEELRSVMNRQATEETPFLNFLTFRGETMNYLLRQPHTKTTLSNVVKDTQRVVKSCKAWINPPSVAQMLSLGKFHMALGMRDGHDSDLPSRVKFLTFAMKSMLSVIYIPAASEPGLIMYLTAIKCFYDCLEVLICIGRDFRLNRIMDAFCHIGWLVAVSLGLAFRGISTMINVADVMRLSVSTIHVSRKRFMDAYTSLVVNHEKTDKSVAAPKILDAKSLPKPVAASKYPASAAKNHLVVSKRAKANERTRLGGLDELVLNASLAHPAVLVDDVDSISFHLKNLDVEDDGMRLDEADFMVSRDRLDNLGECAKTFFHPMTCECRSCGIDMMALAMKTALLRMRLMIIGKNFNKIKECIADLKFGEQKMLKLCDGDLKNLNVPVAITISLTTSLLTMRHDSWRFENPDKLLFPVDSLKALDFKLWPPVISEGLLLVNASAGFIAAFGTKIFASTPAPDQIRVMGRWPPEKVVPEPIASVKTPEDRKATNSTWKSRNHASRKEAVPPAPAKRRLLKNQTCKSDLSKSSSASACVFSSPLSATSGHLLASSTKTYARPPGRNAGFTSSRSPLESDENLEQKSDNVVVKSKLKVDQQSRLDFPLQNNSDVLNVGKSSEDTVLVAKTPSPPCSARKLRPRLKPNKS</sequence>
<name>A0A7R9GGZ9_9CRUS</name>
<proteinExistence type="predicted"/>
<protein>
    <submittedName>
        <fullName evidence="2">Uncharacterized protein</fullName>
    </submittedName>
</protein>
<accession>A0A7R9GGZ9</accession>
<feature type="region of interest" description="Disordered" evidence="1">
    <location>
        <begin position="1434"/>
        <end position="1476"/>
    </location>
</feature>
<organism evidence="2">
    <name type="scientific">Notodromas monacha</name>
    <dbReference type="NCBI Taxonomy" id="399045"/>
    <lineage>
        <taxon>Eukaryota</taxon>
        <taxon>Metazoa</taxon>
        <taxon>Ecdysozoa</taxon>
        <taxon>Arthropoda</taxon>
        <taxon>Crustacea</taxon>
        <taxon>Oligostraca</taxon>
        <taxon>Ostracoda</taxon>
        <taxon>Podocopa</taxon>
        <taxon>Podocopida</taxon>
        <taxon>Cypridocopina</taxon>
        <taxon>Cypridoidea</taxon>
        <taxon>Cyprididae</taxon>
        <taxon>Notodromas</taxon>
    </lineage>
</organism>
<gene>
    <name evidence="2" type="ORF">NMOB1V02_LOCUS7909</name>
</gene>
<feature type="region of interest" description="Disordered" evidence="1">
    <location>
        <begin position="1307"/>
        <end position="1344"/>
    </location>
</feature>
<evidence type="ECO:0000313" key="2">
    <source>
        <dbReference type="EMBL" id="CAD7280247.1"/>
    </source>
</evidence>
<evidence type="ECO:0000313" key="3">
    <source>
        <dbReference type="Proteomes" id="UP000678499"/>
    </source>
</evidence>
<evidence type="ECO:0000256" key="1">
    <source>
        <dbReference type="SAM" id="MobiDB-lite"/>
    </source>
</evidence>
<keyword evidence="3" id="KW-1185">Reference proteome</keyword>
<dbReference type="Proteomes" id="UP000678499">
    <property type="component" value="Unassembled WGS sequence"/>
</dbReference>
<reference evidence="2" key="1">
    <citation type="submission" date="2020-11" db="EMBL/GenBank/DDBJ databases">
        <authorList>
            <person name="Tran Van P."/>
        </authorList>
    </citation>
    <scope>NUCLEOTIDE SEQUENCE</scope>
</reference>